<proteinExistence type="predicted"/>
<comment type="caution">
    <text evidence="2">The sequence shown here is derived from an EMBL/GenBank/DDBJ whole genome shotgun (WGS) entry which is preliminary data.</text>
</comment>
<evidence type="ECO:0000313" key="3">
    <source>
        <dbReference type="Proteomes" id="UP001500620"/>
    </source>
</evidence>
<accession>A0ABP8DWA4</accession>
<evidence type="ECO:0000256" key="1">
    <source>
        <dbReference type="SAM" id="MobiDB-lite"/>
    </source>
</evidence>
<dbReference type="EMBL" id="BAABAT010000088">
    <property type="protein sequence ID" value="GAA4263979.1"/>
    <property type="molecule type" value="Genomic_DNA"/>
</dbReference>
<sequence>MVRAQPALTNTAGPRPTELGRRLRTEPLLEVVAVARPSRPLDGRSAYLPGHHWPCAANPGAARRAASAPSAGTVNPITRKQCPGDQYQQVKCDYLAVTSLDWTGQGRRRREPALNAFEMPSKEAFRRPQVVPNRTSYTVVDTPRYVVISAWMGRRARCCHDMTQLVQESAVAVCVVGFGFVC</sequence>
<organism evidence="2 3">
    <name type="scientific">Dactylosporangium darangshiense</name>
    <dbReference type="NCBI Taxonomy" id="579108"/>
    <lineage>
        <taxon>Bacteria</taxon>
        <taxon>Bacillati</taxon>
        <taxon>Actinomycetota</taxon>
        <taxon>Actinomycetes</taxon>
        <taxon>Micromonosporales</taxon>
        <taxon>Micromonosporaceae</taxon>
        <taxon>Dactylosporangium</taxon>
    </lineage>
</organism>
<feature type="region of interest" description="Disordered" evidence="1">
    <location>
        <begin position="1"/>
        <end position="22"/>
    </location>
</feature>
<name>A0ABP8DWA4_9ACTN</name>
<gene>
    <name evidence="2" type="ORF">GCM10022255_113420</name>
</gene>
<reference evidence="3" key="1">
    <citation type="journal article" date="2019" name="Int. J. Syst. Evol. Microbiol.">
        <title>The Global Catalogue of Microorganisms (GCM) 10K type strain sequencing project: providing services to taxonomists for standard genome sequencing and annotation.</title>
        <authorList>
            <consortium name="The Broad Institute Genomics Platform"/>
            <consortium name="The Broad Institute Genome Sequencing Center for Infectious Disease"/>
            <person name="Wu L."/>
            <person name="Ma J."/>
        </authorList>
    </citation>
    <scope>NUCLEOTIDE SEQUENCE [LARGE SCALE GENOMIC DNA]</scope>
    <source>
        <strain evidence="3">JCM 17441</strain>
    </source>
</reference>
<evidence type="ECO:0000313" key="2">
    <source>
        <dbReference type="EMBL" id="GAA4263979.1"/>
    </source>
</evidence>
<dbReference type="Proteomes" id="UP001500620">
    <property type="component" value="Unassembled WGS sequence"/>
</dbReference>
<keyword evidence="3" id="KW-1185">Reference proteome</keyword>
<protein>
    <submittedName>
        <fullName evidence="2">Uncharacterized protein</fullName>
    </submittedName>
</protein>